<dbReference type="GO" id="GO:0005886">
    <property type="term" value="C:plasma membrane"/>
    <property type="evidence" value="ECO:0007669"/>
    <property type="project" value="UniProtKB-SubCell"/>
</dbReference>
<dbReference type="GO" id="GO:0140359">
    <property type="term" value="F:ABC-type transporter activity"/>
    <property type="evidence" value="ECO:0007669"/>
    <property type="project" value="InterPro"/>
</dbReference>
<accession>A0A221ST11</accession>
<evidence type="ECO:0000313" key="2">
    <source>
        <dbReference type="EMBL" id="ASN79774.1"/>
    </source>
</evidence>
<keyword evidence="1" id="KW-0472">Membrane</keyword>
<feature type="transmembrane region" description="Helical" evidence="1">
    <location>
        <begin position="20"/>
        <end position="41"/>
    </location>
</feature>
<feature type="transmembrane region" description="Helical" evidence="1">
    <location>
        <begin position="236"/>
        <end position="258"/>
    </location>
</feature>
<evidence type="ECO:0008006" key="4">
    <source>
        <dbReference type="Google" id="ProtNLM"/>
    </source>
</evidence>
<gene>
    <name evidence="2" type="ORF">DFI_01020</name>
</gene>
<sequence length="265" mass="27476">MWPEITHVLRDTLHDHRRALGWWALGLSLYTLSVLAVYPAFKDDPSLNEVMRSLPDALKVLFGEDYTSPAGYVGGKLLSLMPVLLSLYAGLTGAGLIAGAEQRGHLEFPLATPLSRTGLLAGRTLALLVLLLALGGTLFAATWVGGALFQAPLNAAHLLTTVALHTLGAWVFGALALAAGAATGQPGLASGLGVGLGIFSMVLYGLGAQVPALSAVEGLNPWKYALALNALKEQVSLMPAVVALLVGVLLVAAAAPLFSRRDVSV</sequence>
<keyword evidence="1" id="KW-1133">Transmembrane helix</keyword>
<keyword evidence="1" id="KW-0812">Transmembrane</keyword>
<organism evidence="2 3">
    <name type="scientific">Deinococcus ficus</name>
    <dbReference type="NCBI Taxonomy" id="317577"/>
    <lineage>
        <taxon>Bacteria</taxon>
        <taxon>Thermotogati</taxon>
        <taxon>Deinococcota</taxon>
        <taxon>Deinococci</taxon>
        <taxon>Deinococcales</taxon>
        <taxon>Deinococcaceae</taxon>
        <taxon>Deinococcus</taxon>
    </lineage>
</organism>
<feature type="transmembrane region" description="Helical" evidence="1">
    <location>
        <begin position="156"/>
        <end position="179"/>
    </location>
</feature>
<dbReference type="KEGG" id="dfc:DFI_01020"/>
<evidence type="ECO:0000313" key="3">
    <source>
        <dbReference type="Proteomes" id="UP000259030"/>
    </source>
</evidence>
<reference evidence="2 3" key="1">
    <citation type="submission" date="2017-05" db="EMBL/GenBank/DDBJ databases">
        <title>The complete genome sequence of Deinococcus ficus isolated from the rhizosphere of the Ficus religiosa L. in Taiwan.</title>
        <authorList>
            <person name="Wu K.-M."/>
            <person name="Liao T.-L."/>
            <person name="Liu Y.-M."/>
            <person name="Young C.-C."/>
            <person name="Tsai S.-F."/>
        </authorList>
    </citation>
    <scope>NUCLEOTIDE SEQUENCE [LARGE SCALE GENOMIC DNA]</scope>
    <source>
        <strain evidence="2 3">CC-FR2-10</strain>
    </source>
</reference>
<proteinExistence type="predicted"/>
<keyword evidence="3" id="KW-1185">Reference proteome</keyword>
<dbReference type="Pfam" id="PF12679">
    <property type="entry name" value="ABC2_membrane_2"/>
    <property type="match status" value="1"/>
</dbReference>
<feature type="transmembrane region" description="Helical" evidence="1">
    <location>
        <begin position="120"/>
        <end position="144"/>
    </location>
</feature>
<name>A0A221ST11_9DEIO</name>
<feature type="transmembrane region" description="Helical" evidence="1">
    <location>
        <begin position="191"/>
        <end position="216"/>
    </location>
</feature>
<protein>
    <recommendedName>
        <fullName evidence="4">ABC transporter permease</fullName>
    </recommendedName>
</protein>
<dbReference type="STRING" id="317577.GCA_000419625_00976"/>
<evidence type="ECO:0000256" key="1">
    <source>
        <dbReference type="SAM" id="Phobius"/>
    </source>
</evidence>
<dbReference type="AlphaFoldDB" id="A0A221ST11"/>
<dbReference type="Proteomes" id="UP000259030">
    <property type="component" value="Chromosome"/>
</dbReference>
<dbReference type="EMBL" id="CP021081">
    <property type="protein sequence ID" value="ASN79774.1"/>
    <property type="molecule type" value="Genomic_DNA"/>
</dbReference>
<feature type="transmembrane region" description="Helical" evidence="1">
    <location>
        <begin position="77"/>
        <end position="99"/>
    </location>
</feature>
<dbReference type="RefSeq" id="WP_027463598.1">
    <property type="nucleotide sequence ID" value="NZ_CP021081.1"/>
</dbReference>